<dbReference type="GO" id="GO:0005634">
    <property type="term" value="C:nucleus"/>
    <property type="evidence" value="ECO:0007669"/>
    <property type="project" value="UniProtKB-SubCell"/>
</dbReference>
<reference evidence="10 11" key="1">
    <citation type="journal article" date="2013" name="PLoS Genet.">
        <title>The genome and development-dependent transcriptomes of Pyronema confluens: a window into fungal evolution.</title>
        <authorList>
            <person name="Traeger S."/>
            <person name="Altegoer F."/>
            <person name="Freitag M."/>
            <person name="Gabaldon T."/>
            <person name="Kempken F."/>
            <person name="Kumar A."/>
            <person name="Marcet-Houben M."/>
            <person name="Poggeler S."/>
            <person name="Stajich J.E."/>
            <person name="Nowrousian M."/>
        </authorList>
    </citation>
    <scope>NUCLEOTIDE SEQUENCE [LARGE SCALE GENOMIC DNA]</scope>
    <source>
        <strain evidence="11">CBS 100304</strain>
        <tissue evidence="10">Vegetative mycelium</tissue>
    </source>
</reference>
<dbReference type="PANTHER" id="PTHR40626">
    <property type="entry name" value="MIP31509P"/>
    <property type="match status" value="1"/>
</dbReference>
<dbReference type="GO" id="GO:0008270">
    <property type="term" value="F:zinc ion binding"/>
    <property type="evidence" value="ECO:0007669"/>
    <property type="project" value="UniProtKB-KW"/>
</dbReference>
<dbReference type="InterPro" id="IPR007219">
    <property type="entry name" value="XnlR_reg_dom"/>
</dbReference>
<dbReference type="GO" id="GO:0000785">
    <property type="term" value="C:chromatin"/>
    <property type="evidence" value="ECO:0007669"/>
    <property type="project" value="TreeGrafter"/>
</dbReference>
<evidence type="ECO:0000259" key="9">
    <source>
        <dbReference type="PROSITE" id="PS50157"/>
    </source>
</evidence>
<name>U4L860_PYROM</name>
<dbReference type="GO" id="GO:0000978">
    <property type="term" value="F:RNA polymerase II cis-regulatory region sequence-specific DNA binding"/>
    <property type="evidence" value="ECO:0007669"/>
    <property type="project" value="InterPro"/>
</dbReference>
<evidence type="ECO:0000256" key="7">
    <source>
        <dbReference type="PROSITE-ProRule" id="PRU00042"/>
    </source>
</evidence>
<keyword evidence="3" id="KW-0677">Repeat</keyword>
<comment type="subcellular location">
    <subcellularLocation>
        <location evidence="1">Nucleus</location>
    </subcellularLocation>
</comment>
<dbReference type="InterPro" id="IPR036236">
    <property type="entry name" value="Znf_C2H2_sf"/>
</dbReference>
<dbReference type="PROSITE" id="PS50157">
    <property type="entry name" value="ZINC_FINGER_C2H2_2"/>
    <property type="match status" value="2"/>
</dbReference>
<organism evidence="10 11">
    <name type="scientific">Pyronema omphalodes (strain CBS 100304)</name>
    <name type="common">Pyronema confluens</name>
    <dbReference type="NCBI Taxonomy" id="1076935"/>
    <lineage>
        <taxon>Eukaryota</taxon>
        <taxon>Fungi</taxon>
        <taxon>Dikarya</taxon>
        <taxon>Ascomycota</taxon>
        <taxon>Pezizomycotina</taxon>
        <taxon>Pezizomycetes</taxon>
        <taxon>Pezizales</taxon>
        <taxon>Pyronemataceae</taxon>
        <taxon>Pyronema</taxon>
    </lineage>
</organism>
<feature type="region of interest" description="Disordered" evidence="8">
    <location>
        <begin position="86"/>
        <end position="129"/>
    </location>
</feature>
<evidence type="ECO:0000256" key="4">
    <source>
        <dbReference type="ARBA" id="ARBA00022771"/>
    </source>
</evidence>
<protein>
    <submittedName>
        <fullName evidence="10">Similar to Zinc finger protein 394 acc. no. A1YG48</fullName>
    </submittedName>
</protein>
<dbReference type="SUPFAM" id="SSF57667">
    <property type="entry name" value="beta-beta-alpha zinc fingers"/>
    <property type="match status" value="1"/>
</dbReference>
<proteinExistence type="predicted"/>
<accession>U4L860</accession>
<dbReference type="PANTHER" id="PTHR40626:SF13">
    <property type="entry name" value="RESPIRATION FACTOR 2-RELATED"/>
    <property type="match status" value="1"/>
</dbReference>
<keyword evidence="2" id="KW-0479">Metal-binding</keyword>
<feature type="region of interest" description="Disordered" evidence="8">
    <location>
        <begin position="304"/>
        <end position="327"/>
    </location>
</feature>
<sequence>MMESKPVKKVDAAAAFQHILTLPSSAAAQAALKEKRSYKCGHCNTTFRRSEHCIRHERSHTLEKPFGCGVCGCHFSRKDLLVRHERTVHSSSRAAAPNRPSKRQRTGDNKDGPTARPTPAQRRNSMPEPRTLSLQIMNMPTGNDCYAVLSPETSSPGSVRHYDRRSSLLSIPEVVQPLTPPSSDSSDHTLRRDVKMMENISSGEMGIGELQGDLDFSILFPDVDDEKRESEDACSPMEQGHGSTPIKSDPHSMFADHVHHFPEFHGLDHILEQHSPEDSIGNLFHDVVMDGRYSGLSPAEEFIIPQAPSTRLRNRRETDASEASNQSFSTSLSHKHISGFIIDESTREWILSDLSASHPRDLLTGFCLPNSTTLQRYLDSYFNCFHKNFPILHLPTFHLKGTKALLLLAVCCIGAQYCLEKRRARYLFEWTKRFIAVEDVKWKRVEVERKAWLVRSKLLLAFFGIWSAEREVIQDTISEQGWYSNIFRSAQALLLRREEIPLQQQTWRDWVDVEGFKRICYGIYILQSHITITFNLPPSLSCSEILLPLPASEELWQAPDAETWDTMLPYNLLPDPKFHDAIEYYFGVQSQLDVLIPTSDPGPSAFGGLILVHGLLSQQWQISQCRASLQLFGFSTPAVSPFTIAQESENLLGRLQKCLIYTHQNLNSAGSDLWFCAAGLLRQAYIRQFTQFDPASMKMRTILRPDEACLDVDGVIAYVLSGTERSAAVTRAAEKATETLEMPIRAGYVMVRKTAALNWSVDHVIAGWDCILFLLRWMLTLETTPHHEWQLDESRVYNKIRAMLEETDVDSHLPQLTAAVAGLWGEFLADTWVWGITPALGGGMKILAERLRAMYA</sequence>
<keyword evidence="11" id="KW-1185">Reference proteome</keyword>
<evidence type="ECO:0000256" key="8">
    <source>
        <dbReference type="SAM" id="MobiDB-lite"/>
    </source>
</evidence>
<dbReference type="EMBL" id="HF935952">
    <property type="protein sequence ID" value="CCX14326.1"/>
    <property type="molecule type" value="Genomic_DNA"/>
</dbReference>
<evidence type="ECO:0000256" key="5">
    <source>
        <dbReference type="ARBA" id="ARBA00022833"/>
    </source>
</evidence>
<gene>
    <name evidence="10" type="ORF">PCON_13919</name>
</gene>
<evidence type="ECO:0000256" key="1">
    <source>
        <dbReference type="ARBA" id="ARBA00004123"/>
    </source>
</evidence>
<keyword evidence="4 7" id="KW-0863">Zinc-finger</keyword>
<evidence type="ECO:0000256" key="6">
    <source>
        <dbReference type="ARBA" id="ARBA00023242"/>
    </source>
</evidence>
<keyword evidence="6" id="KW-0539">Nucleus</keyword>
<feature type="domain" description="C2H2-type" evidence="9">
    <location>
        <begin position="66"/>
        <end position="94"/>
    </location>
</feature>
<evidence type="ECO:0000256" key="2">
    <source>
        <dbReference type="ARBA" id="ARBA00022723"/>
    </source>
</evidence>
<evidence type="ECO:0000313" key="10">
    <source>
        <dbReference type="EMBL" id="CCX14326.1"/>
    </source>
</evidence>
<feature type="compositionally biased region" description="Low complexity" evidence="8">
    <location>
        <begin position="90"/>
        <end position="99"/>
    </location>
</feature>
<dbReference type="PROSITE" id="PS00028">
    <property type="entry name" value="ZINC_FINGER_C2H2_1"/>
    <property type="match status" value="2"/>
</dbReference>
<dbReference type="InterPro" id="IPR013087">
    <property type="entry name" value="Znf_C2H2_type"/>
</dbReference>
<evidence type="ECO:0000313" key="11">
    <source>
        <dbReference type="Proteomes" id="UP000018144"/>
    </source>
</evidence>
<dbReference type="AlphaFoldDB" id="U4L860"/>
<dbReference type="GO" id="GO:0006351">
    <property type="term" value="P:DNA-templated transcription"/>
    <property type="evidence" value="ECO:0007669"/>
    <property type="project" value="InterPro"/>
</dbReference>
<dbReference type="CDD" id="cd12148">
    <property type="entry name" value="fungal_TF_MHR"/>
    <property type="match status" value="1"/>
</dbReference>
<dbReference type="OrthoDB" id="10018191at2759"/>
<dbReference type="Pfam" id="PF04082">
    <property type="entry name" value="Fungal_trans"/>
    <property type="match status" value="1"/>
</dbReference>
<evidence type="ECO:0000256" key="3">
    <source>
        <dbReference type="ARBA" id="ARBA00022737"/>
    </source>
</evidence>
<dbReference type="STRING" id="1076935.U4L860"/>
<dbReference type="InterPro" id="IPR051059">
    <property type="entry name" value="VerF-like"/>
</dbReference>
<dbReference type="GO" id="GO:0000981">
    <property type="term" value="F:DNA-binding transcription factor activity, RNA polymerase II-specific"/>
    <property type="evidence" value="ECO:0007669"/>
    <property type="project" value="InterPro"/>
</dbReference>
<dbReference type="OMA" id="SMAAEYQ"/>
<dbReference type="Gene3D" id="3.30.160.60">
    <property type="entry name" value="Classic Zinc Finger"/>
    <property type="match status" value="2"/>
</dbReference>
<feature type="domain" description="C2H2-type" evidence="9">
    <location>
        <begin position="38"/>
        <end position="65"/>
    </location>
</feature>
<dbReference type="SMART" id="SM00355">
    <property type="entry name" value="ZnF_C2H2"/>
    <property type="match status" value="2"/>
</dbReference>
<keyword evidence="5" id="KW-0862">Zinc</keyword>
<dbReference type="Proteomes" id="UP000018144">
    <property type="component" value="Unassembled WGS sequence"/>
</dbReference>
<dbReference type="eggNOG" id="KOG1721">
    <property type="taxonomic scope" value="Eukaryota"/>
</dbReference>